<reference evidence="1 2" key="1">
    <citation type="submission" date="2016-02" db="EMBL/GenBank/DDBJ databases">
        <authorList>
            <person name="Wen L."/>
            <person name="He K."/>
            <person name="Yang H."/>
        </authorList>
    </citation>
    <scope>NUCLEOTIDE SEQUENCE [LARGE SCALE GENOMIC DNA]</scope>
    <source>
        <strain evidence="1 2">GED7880</strain>
    </source>
</reference>
<organism evidence="1 2">
    <name type="scientific">Prevotella bivia</name>
    <dbReference type="NCBI Taxonomy" id="28125"/>
    <lineage>
        <taxon>Bacteria</taxon>
        <taxon>Pseudomonadati</taxon>
        <taxon>Bacteroidota</taxon>
        <taxon>Bacteroidia</taxon>
        <taxon>Bacteroidales</taxon>
        <taxon>Prevotellaceae</taxon>
        <taxon>Prevotella</taxon>
    </lineage>
</organism>
<dbReference type="RefSeq" id="WP_230959389.1">
    <property type="nucleotide sequence ID" value="NZ_KQ965687.1"/>
</dbReference>
<name>A0A137SUM3_9BACT</name>
<comment type="caution">
    <text evidence="1">The sequence shown here is derived from an EMBL/GenBank/DDBJ whole genome shotgun (WGS) entry which is preliminary data.</text>
</comment>
<dbReference type="PATRIC" id="fig|28125.4.peg.1475"/>
<dbReference type="Proteomes" id="UP000070093">
    <property type="component" value="Unassembled WGS sequence"/>
</dbReference>
<dbReference type="AlphaFoldDB" id="A0A137SUM3"/>
<evidence type="ECO:0000313" key="2">
    <source>
        <dbReference type="Proteomes" id="UP000070093"/>
    </source>
</evidence>
<accession>A0A137SUM3</accession>
<evidence type="ECO:0000313" key="1">
    <source>
        <dbReference type="EMBL" id="KXO16135.1"/>
    </source>
</evidence>
<proteinExistence type="predicted"/>
<protein>
    <submittedName>
        <fullName evidence="1">Uncharacterized protein</fullName>
    </submittedName>
</protein>
<gene>
    <name evidence="1" type="ORF">HMPREF3202_01490</name>
</gene>
<sequence length="60" mass="7143">GILALSIEVAKWEILLLMRLISYGKGMNFMFNTLLYQLEKSADPEQWRFLKKYEKSLFLL</sequence>
<dbReference type="EMBL" id="LTAG01000083">
    <property type="protein sequence ID" value="KXO16135.1"/>
    <property type="molecule type" value="Genomic_DNA"/>
</dbReference>
<feature type="non-terminal residue" evidence="1">
    <location>
        <position position="1"/>
    </location>
</feature>